<dbReference type="InterPro" id="IPR024535">
    <property type="entry name" value="RHGA/B-epi-like_pectate_lyase"/>
</dbReference>
<dbReference type="EMBL" id="JAMQOQ010000002">
    <property type="protein sequence ID" value="MDS0294289.1"/>
    <property type="molecule type" value="Genomic_DNA"/>
</dbReference>
<feature type="compositionally biased region" description="Low complexity" evidence="1">
    <location>
        <begin position="363"/>
        <end position="379"/>
    </location>
</feature>
<dbReference type="Gene3D" id="2.160.20.10">
    <property type="entry name" value="Single-stranded right-handed beta-helix, Pectin lyase-like"/>
    <property type="match status" value="1"/>
</dbReference>
<keyword evidence="4" id="KW-1185">Reference proteome</keyword>
<dbReference type="RefSeq" id="WP_310928129.1">
    <property type="nucleotide sequence ID" value="NZ_JAMQOQ010000002.1"/>
</dbReference>
<protein>
    <submittedName>
        <fullName evidence="3">Glycoside hydrolase family 55 protein</fullName>
    </submittedName>
</protein>
<accession>A0ABU2G1V8</accession>
<organism evidence="3 4">
    <name type="scientific">Halogeometricum luteum</name>
    <dbReference type="NCBI Taxonomy" id="2950537"/>
    <lineage>
        <taxon>Archaea</taxon>
        <taxon>Methanobacteriati</taxon>
        <taxon>Methanobacteriota</taxon>
        <taxon>Stenosarchaea group</taxon>
        <taxon>Halobacteria</taxon>
        <taxon>Halobacteriales</taxon>
        <taxon>Haloferacaceae</taxon>
        <taxon>Halogeometricum</taxon>
    </lineage>
</organism>
<reference evidence="3 4" key="1">
    <citation type="submission" date="2022-06" db="EMBL/GenBank/DDBJ databases">
        <title>Halogeometricum sp. a new haloarchaeum isolate from saline soil.</title>
        <authorList>
            <person name="Strakova D."/>
            <person name="Galisteo C."/>
            <person name="Sanchez-Porro C."/>
            <person name="Ventosa A."/>
        </authorList>
    </citation>
    <scope>NUCLEOTIDE SEQUENCE [LARGE SCALE GENOMIC DNA]</scope>
    <source>
        <strain evidence="4">S3BR25-2</strain>
    </source>
</reference>
<gene>
    <name evidence="3" type="ORF">NDI79_08905</name>
</gene>
<dbReference type="Pfam" id="PF12708">
    <property type="entry name" value="Pect-lyase_RHGA_epim"/>
    <property type="match status" value="1"/>
</dbReference>
<comment type="caution">
    <text evidence="3">The sequence shown here is derived from an EMBL/GenBank/DDBJ whole genome shotgun (WGS) entry which is preliminary data.</text>
</comment>
<dbReference type="InterPro" id="IPR011050">
    <property type="entry name" value="Pectin_lyase_fold/virulence"/>
</dbReference>
<dbReference type="GO" id="GO:0016787">
    <property type="term" value="F:hydrolase activity"/>
    <property type="evidence" value="ECO:0007669"/>
    <property type="project" value="UniProtKB-KW"/>
</dbReference>
<dbReference type="SUPFAM" id="SSF51126">
    <property type="entry name" value="Pectin lyase-like"/>
    <property type="match status" value="1"/>
</dbReference>
<evidence type="ECO:0000313" key="3">
    <source>
        <dbReference type="EMBL" id="MDS0294289.1"/>
    </source>
</evidence>
<evidence type="ECO:0000259" key="2">
    <source>
        <dbReference type="Pfam" id="PF12708"/>
    </source>
</evidence>
<evidence type="ECO:0000313" key="4">
    <source>
        <dbReference type="Proteomes" id="UP001254813"/>
    </source>
</evidence>
<name>A0ABU2G1V8_9EURY</name>
<dbReference type="InterPro" id="IPR012334">
    <property type="entry name" value="Pectin_lyas_fold"/>
</dbReference>
<sequence>MVKKVTDFGAVGDGSRDDTDAIREAADAAGPGGTVYFPPGTYLVGSDSRIPLAYPGDGSWDDLTWKGAGADETVIKMAGGHTKAHFVFLVKGSQSPRDVTFDGLTVDGNKDQQPNDSVGLCVLTEAEGLFKMHNCRLMNAQNANLKHSGHMDSEITYSHFHNAGYVWNGGHGISPNQTAKTTTNIRKCLFTDQKGADVDVGHAKPKDWQTVLIENCVMRDSYRGSLKMTQENAKTTIRNTIMIGNSDTEIPVKANPSDASIGTVALENCIIDGGKFPGIDFPVPGRLELNEVAIKNVGQGGHRDGAGIYTDQMEVVGGRVSVHGTDTMVNFTDSASGSIDEIIHGSGISLGRDRGIVKSTVRGSPLEPSVPSESEVGPGASDGADPETSEPAPADPETYGGYVLPEPGTVDWHVPLNENFVKIEDDVLELLARVQQLEEQH</sequence>
<dbReference type="Proteomes" id="UP001254813">
    <property type="component" value="Unassembled WGS sequence"/>
</dbReference>
<evidence type="ECO:0000256" key="1">
    <source>
        <dbReference type="SAM" id="MobiDB-lite"/>
    </source>
</evidence>
<keyword evidence="3" id="KW-0378">Hydrolase</keyword>
<feature type="region of interest" description="Disordered" evidence="1">
    <location>
        <begin position="360"/>
        <end position="408"/>
    </location>
</feature>
<feature type="domain" description="Rhamnogalacturonase A/B/Epimerase-like pectate lyase" evidence="2">
    <location>
        <begin position="4"/>
        <end position="223"/>
    </location>
</feature>
<proteinExistence type="predicted"/>